<proteinExistence type="predicted"/>
<gene>
    <name evidence="1" type="primary">novP</name>
    <name evidence="1" type="ORF">Pan14r_30240</name>
</gene>
<dbReference type="InterPro" id="IPR029063">
    <property type="entry name" value="SAM-dependent_MTases_sf"/>
</dbReference>
<dbReference type="GO" id="GO:0032259">
    <property type="term" value="P:methylation"/>
    <property type="evidence" value="ECO:0007669"/>
    <property type="project" value="UniProtKB-KW"/>
</dbReference>
<accession>A0A5C5Y4Y0</accession>
<keyword evidence="2" id="KW-1185">Reference proteome</keyword>
<dbReference type="PANTHER" id="PTHR40036:SF1">
    <property type="entry name" value="MACROCIN O-METHYLTRANSFERASE"/>
    <property type="match status" value="1"/>
</dbReference>
<reference evidence="1 2" key="1">
    <citation type="submission" date="2019-02" db="EMBL/GenBank/DDBJ databases">
        <title>Deep-cultivation of Planctomycetes and their phenomic and genomic characterization uncovers novel biology.</title>
        <authorList>
            <person name="Wiegand S."/>
            <person name="Jogler M."/>
            <person name="Boedeker C."/>
            <person name="Pinto D."/>
            <person name="Vollmers J."/>
            <person name="Rivas-Marin E."/>
            <person name="Kohn T."/>
            <person name="Peeters S.H."/>
            <person name="Heuer A."/>
            <person name="Rast P."/>
            <person name="Oberbeckmann S."/>
            <person name="Bunk B."/>
            <person name="Jeske O."/>
            <person name="Meyerdierks A."/>
            <person name="Storesund J.E."/>
            <person name="Kallscheuer N."/>
            <person name="Luecker S."/>
            <person name="Lage O.M."/>
            <person name="Pohl T."/>
            <person name="Merkel B.J."/>
            <person name="Hornburger P."/>
            <person name="Mueller R.-W."/>
            <person name="Bruemmer F."/>
            <person name="Labrenz M."/>
            <person name="Spormann A.M."/>
            <person name="Op Den Camp H."/>
            <person name="Overmann J."/>
            <person name="Amann R."/>
            <person name="Jetten M.S.M."/>
            <person name="Mascher T."/>
            <person name="Medema M.H."/>
            <person name="Devos D.P."/>
            <person name="Kaster A.-K."/>
            <person name="Ovreas L."/>
            <person name="Rohde M."/>
            <person name="Galperin M.Y."/>
            <person name="Jogler C."/>
        </authorList>
    </citation>
    <scope>NUCLEOTIDE SEQUENCE [LARGE SCALE GENOMIC DNA]</scope>
    <source>
        <strain evidence="1 2">Pan14r</strain>
    </source>
</reference>
<dbReference type="PANTHER" id="PTHR40036">
    <property type="entry name" value="MACROCIN O-METHYLTRANSFERASE"/>
    <property type="match status" value="1"/>
</dbReference>
<dbReference type="SUPFAM" id="SSF53335">
    <property type="entry name" value="S-adenosyl-L-methionine-dependent methyltransferases"/>
    <property type="match status" value="1"/>
</dbReference>
<organism evidence="1 2">
    <name type="scientific">Crateriforma conspicua</name>
    <dbReference type="NCBI Taxonomy" id="2527996"/>
    <lineage>
        <taxon>Bacteria</taxon>
        <taxon>Pseudomonadati</taxon>
        <taxon>Planctomycetota</taxon>
        <taxon>Planctomycetia</taxon>
        <taxon>Planctomycetales</taxon>
        <taxon>Planctomycetaceae</taxon>
        <taxon>Crateriforma</taxon>
    </lineage>
</organism>
<dbReference type="RefSeq" id="WP_145302420.1">
    <property type="nucleotide sequence ID" value="NZ_CP036319.1"/>
</dbReference>
<dbReference type="Gene3D" id="3.40.50.150">
    <property type="entry name" value="Vaccinia Virus protein VP39"/>
    <property type="match status" value="1"/>
</dbReference>
<dbReference type="Pfam" id="PF05711">
    <property type="entry name" value="TylF"/>
    <property type="match status" value="1"/>
</dbReference>
<protein>
    <submittedName>
        <fullName evidence="1">Demethyldecarbamoylnovobiocin O-methyltransferase</fullName>
        <ecNumber evidence="1">2.1.1.285</ecNumber>
    </submittedName>
</protein>
<dbReference type="AlphaFoldDB" id="A0A5C5Y4Y0"/>
<name>A0A5C5Y4Y0_9PLAN</name>
<dbReference type="EC" id="2.1.1.285" evidence="1"/>
<sequence>MRFFVIARILRELFRGPVTPGKRLEALQKLGQQLVPGYRFMWPNPDWCLRESFDGYLRQQGEMDGFNTHKRWMLSQLLRMTWQVPGDTAECGVYRGSTSVLICQSNQRSSLNRHHYLFDSFCGLSAPDSQQDGDYWTEGDLSVSEQTARDALAAFDQTTFLTGWIPQRFGEVDTKRFSFVHVDVDLYEPTRQSVEFFYDRLNPGGILLCDDYATEFCPGATRACDEVLADKPEKMIALSPGGGFMIKGLETEAEPFTT</sequence>
<dbReference type="InterPro" id="IPR008884">
    <property type="entry name" value="TylF_MeTrfase"/>
</dbReference>
<evidence type="ECO:0000313" key="1">
    <source>
        <dbReference type="EMBL" id="TWT70717.1"/>
    </source>
</evidence>
<evidence type="ECO:0000313" key="2">
    <source>
        <dbReference type="Proteomes" id="UP000317238"/>
    </source>
</evidence>
<dbReference type="EMBL" id="SJPL01000001">
    <property type="protein sequence ID" value="TWT70717.1"/>
    <property type="molecule type" value="Genomic_DNA"/>
</dbReference>
<keyword evidence="1" id="KW-0489">Methyltransferase</keyword>
<dbReference type="GO" id="GO:0008168">
    <property type="term" value="F:methyltransferase activity"/>
    <property type="evidence" value="ECO:0007669"/>
    <property type="project" value="UniProtKB-KW"/>
</dbReference>
<keyword evidence="1" id="KW-0808">Transferase</keyword>
<comment type="caution">
    <text evidence="1">The sequence shown here is derived from an EMBL/GenBank/DDBJ whole genome shotgun (WGS) entry which is preliminary data.</text>
</comment>
<dbReference type="OrthoDB" id="149130at2"/>
<dbReference type="Proteomes" id="UP000317238">
    <property type="component" value="Unassembled WGS sequence"/>
</dbReference>